<dbReference type="CDD" id="cd02440">
    <property type="entry name" value="AdoMet_MTases"/>
    <property type="match status" value="1"/>
</dbReference>
<keyword evidence="1 6" id="KW-0489">Methyltransferase</keyword>
<evidence type="ECO:0000313" key="6">
    <source>
        <dbReference type="EMBL" id="NDL60076.1"/>
    </source>
</evidence>
<evidence type="ECO:0000256" key="3">
    <source>
        <dbReference type="ARBA" id="ARBA00022691"/>
    </source>
</evidence>
<dbReference type="InterPro" id="IPR029063">
    <property type="entry name" value="SAM-dependent_MTases_sf"/>
</dbReference>
<comment type="caution">
    <text evidence="6">The sequence shown here is derived from an EMBL/GenBank/DDBJ whole genome shotgun (WGS) entry which is preliminary data.</text>
</comment>
<dbReference type="RefSeq" id="WP_162452771.1">
    <property type="nucleotide sequence ID" value="NZ_WLZY01000009.1"/>
</dbReference>
<keyword evidence="3" id="KW-0949">S-adenosyl-L-methionine</keyword>
<evidence type="ECO:0000313" key="7">
    <source>
        <dbReference type="Proteomes" id="UP000460435"/>
    </source>
</evidence>
<dbReference type="GO" id="GO:0032259">
    <property type="term" value="P:methylation"/>
    <property type="evidence" value="ECO:0007669"/>
    <property type="project" value="UniProtKB-KW"/>
</dbReference>
<gene>
    <name evidence="6" type="ORF">F7O44_23660</name>
</gene>
<protein>
    <submittedName>
        <fullName evidence="6">Methyltransferase domain-containing protein</fullName>
    </submittedName>
</protein>
<name>A0A7K3M9Z1_9ACTN</name>
<dbReference type="EMBL" id="WLZY01000009">
    <property type="protein sequence ID" value="NDL60076.1"/>
    <property type="molecule type" value="Genomic_DNA"/>
</dbReference>
<reference evidence="6 7" key="1">
    <citation type="submission" date="2019-11" db="EMBL/GenBank/DDBJ databases">
        <authorList>
            <person name="Li X.-J."/>
            <person name="Feng X.-M."/>
        </authorList>
    </citation>
    <scope>NUCLEOTIDE SEQUENCE [LARGE SCALE GENOMIC DNA]</scope>
    <source>
        <strain evidence="6 7">XMNu-373</strain>
    </source>
</reference>
<dbReference type="SUPFAM" id="SSF53335">
    <property type="entry name" value="S-adenosyl-L-methionine-dependent methyltransferases"/>
    <property type="match status" value="1"/>
</dbReference>
<proteinExistence type="predicted"/>
<dbReference type="GO" id="GO:0008168">
    <property type="term" value="F:methyltransferase activity"/>
    <property type="evidence" value="ECO:0007669"/>
    <property type="project" value="UniProtKB-KW"/>
</dbReference>
<keyword evidence="2 6" id="KW-0808">Transferase</keyword>
<keyword evidence="7" id="KW-1185">Reference proteome</keyword>
<dbReference type="InterPro" id="IPR041698">
    <property type="entry name" value="Methyltransf_25"/>
</dbReference>
<feature type="domain" description="Methyltransferase" evidence="5">
    <location>
        <begin position="51"/>
        <end position="141"/>
    </location>
</feature>
<evidence type="ECO:0000256" key="4">
    <source>
        <dbReference type="SAM" id="MobiDB-lite"/>
    </source>
</evidence>
<dbReference type="AlphaFoldDB" id="A0A7K3M9Z1"/>
<accession>A0A7K3M9Z1</accession>
<organism evidence="6 7">
    <name type="scientific">Phytoactinopolyspora mesophila</name>
    <dbReference type="NCBI Taxonomy" id="2650750"/>
    <lineage>
        <taxon>Bacteria</taxon>
        <taxon>Bacillati</taxon>
        <taxon>Actinomycetota</taxon>
        <taxon>Actinomycetes</taxon>
        <taxon>Jiangellales</taxon>
        <taxon>Jiangellaceae</taxon>
        <taxon>Phytoactinopolyspora</taxon>
    </lineage>
</organism>
<dbReference type="PANTHER" id="PTHR43464:SF19">
    <property type="entry name" value="UBIQUINONE BIOSYNTHESIS O-METHYLTRANSFERASE, MITOCHONDRIAL"/>
    <property type="match status" value="1"/>
</dbReference>
<evidence type="ECO:0000256" key="1">
    <source>
        <dbReference type="ARBA" id="ARBA00022603"/>
    </source>
</evidence>
<dbReference type="Gene3D" id="3.40.50.150">
    <property type="entry name" value="Vaccinia Virus protein VP39"/>
    <property type="match status" value="1"/>
</dbReference>
<evidence type="ECO:0000259" key="5">
    <source>
        <dbReference type="Pfam" id="PF13649"/>
    </source>
</evidence>
<dbReference type="Pfam" id="PF13649">
    <property type="entry name" value="Methyltransf_25"/>
    <property type="match status" value="1"/>
</dbReference>
<evidence type="ECO:0000256" key="2">
    <source>
        <dbReference type="ARBA" id="ARBA00022679"/>
    </source>
</evidence>
<feature type="region of interest" description="Disordered" evidence="4">
    <location>
        <begin position="1"/>
        <end position="28"/>
    </location>
</feature>
<feature type="compositionally biased region" description="Basic and acidic residues" evidence="4">
    <location>
        <begin position="1"/>
        <end position="13"/>
    </location>
</feature>
<dbReference type="Proteomes" id="UP000460435">
    <property type="component" value="Unassembled WGS sequence"/>
</dbReference>
<sequence>MSHADRRDDHGDYNYDELYANSGDNSPPWEIGQPQPALAAMINQNVIGHRVVDVGCGTGDLAIYLASHGYQATALDMSQVAIDQARRKAEKQGVTISFHVADATRLETLSETFDAAFDSGLLHSLDVDEQTEYVDGLRHICDRGASVYVLAVSLDAGLGWGVTEAHLQDVFGDPGWSSTTIVPAEVMAKMDGNTFPLDGFLLSTRWMPA</sequence>
<dbReference type="PANTHER" id="PTHR43464">
    <property type="entry name" value="METHYLTRANSFERASE"/>
    <property type="match status" value="1"/>
</dbReference>